<protein>
    <submittedName>
        <fullName evidence="1">Uncharacterized protein</fullName>
    </submittedName>
</protein>
<evidence type="ECO:0000313" key="1">
    <source>
        <dbReference type="EMBL" id="CCI48108.1"/>
    </source>
</evidence>
<comment type="caution">
    <text evidence="1">The sequence shown here is derived from an EMBL/GenBank/DDBJ whole genome shotgun (WGS) entry which is preliminary data.</text>
</comment>
<name>A0A024GP30_9STRA</name>
<dbReference type="AlphaFoldDB" id="A0A024GP30"/>
<dbReference type="Proteomes" id="UP000053237">
    <property type="component" value="Unassembled WGS sequence"/>
</dbReference>
<gene>
    <name evidence="1" type="ORF">BN9_091700</name>
</gene>
<proteinExistence type="predicted"/>
<accession>A0A024GP30</accession>
<organism evidence="1 2">
    <name type="scientific">Albugo candida</name>
    <dbReference type="NCBI Taxonomy" id="65357"/>
    <lineage>
        <taxon>Eukaryota</taxon>
        <taxon>Sar</taxon>
        <taxon>Stramenopiles</taxon>
        <taxon>Oomycota</taxon>
        <taxon>Peronosporomycetes</taxon>
        <taxon>Albuginales</taxon>
        <taxon>Albuginaceae</taxon>
        <taxon>Albugo</taxon>
    </lineage>
</organism>
<evidence type="ECO:0000313" key="2">
    <source>
        <dbReference type="Proteomes" id="UP000053237"/>
    </source>
</evidence>
<dbReference type="InParanoid" id="A0A024GP30"/>
<reference evidence="1 2" key="1">
    <citation type="submission" date="2012-05" db="EMBL/GenBank/DDBJ databases">
        <title>Recombination and specialization in a pathogen metapopulation.</title>
        <authorList>
            <person name="Gardiner A."/>
            <person name="Kemen E."/>
            <person name="Schultz-Larsen T."/>
            <person name="MacLean D."/>
            <person name="Van Oosterhout C."/>
            <person name="Jones J.D.G."/>
        </authorList>
    </citation>
    <scope>NUCLEOTIDE SEQUENCE [LARGE SCALE GENOMIC DNA]</scope>
    <source>
        <strain evidence="1 2">Ac Nc2</strain>
    </source>
</reference>
<keyword evidence="2" id="KW-1185">Reference proteome</keyword>
<dbReference type="EMBL" id="CAIX01000205">
    <property type="protein sequence ID" value="CCI48108.1"/>
    <property type="molecule type" value="Genomic_DNA"/>
</dbReference>
<sequence length="133" mass="15209">MTTKFLGFLPVGFFLQIVKMSRNRVKMTRTCTRWALRRSSASRSRSSFDRKRIFCVSESIDFAVVKFRGNVFRLACDVRESRCFSSFPSVSMRFEARSSARRAMSAIRSASFGSKGCFTSKENDFVASKVECM</sequence>